<gene>
    <name evidence="2" type="ORF">BST97_01755</name>
</gene>
<proteinExistence type="predicted"/>
<dbReference type="STRING" id="331648.BST97_01755"/>
<name>A0A1W6MGT9_9FLAO</name>
<dbReference type="RefSeq" id="WP_085765625.1">
    <property type="nucleotide sequence ID" value="NZ_CP019344.1"/>
</dbReference>
<dbReference type="InterPro" id="IPR011055">
    <property type="entry name" value="Dup_hybrid_motif"/>
</dbReference>
<keyword evidence="3" id="KW-1185">Reference proteome</keyword>
<dbReference type="InterPro" id="IPR016047">
    <property type="entry name" value="M23ase_b-sheet_dom"/>
</dbReference>
<dbReference type="OrthoDB" id="9801052at2"/>
<dbReference type="Proteomes" id="UP000193431">
    <property type="component" value="Chromosome"/>
</dbReference>
<dbReference type="AlphaFoldDB" id="A0A1W6MGT9"/>
<evidence type="ECO:0000313" key="2">
    <source>
        <dbReference type="EMBL" id="ARN76824.1"/>
    </source>
</evidence>
<accession>A0A1W6MGT9</accession>
<sequence>MFKEFLVQNNIVPAPVMDLSGKKLIKLDLSKHNQELAQLDLNDESAFSRFISDQLKDDEIGYGGYGEERSLYSRSDLFSSEEPRTIHLGLDLWTEAGTSVFAPLDGKIHSFNNLAVHGDYGPVIILEHQIENRVFYSLYGHLSVKSLENKKVGQEVKEGQEFAWLGGYHENFHWPPHLHFQLMLDLQGKTGDYSGVCRKSESSAYLENCPDPALLLIEQ</sequence>
<dbReference type="CDD" id="cd12797">
    <property type="entry name" value="M23_peptidase"/>
    <property type="match status" value="1"/>
</dbReference>
<dbReference type="PANTHER" id="PTHR21666:SF270">
    <property type="entry name" value="MUREIN HYDROLASE ACTIVATOR ENVC"/>
    <property type="match status" value="1"/>
</dbReference>
<evidence type="ECO:0000313" key="3">
    <source>
        <dbReference type="Proteomes" id="UP000193431"/>
    </source>
</evidence>
<feature type="domain" description="M23ase beta-sheet core" evidence="1">
    <location>
        <begin position="86"/>
        <end position="184"/>
    </location>
</feature>
<protein>
    <recommendedName>
        <fullName evidence="1">M23ase beta-sheet core domain-containing protein</fullName>
    </recommendedName>
</protein>
<dbReference type="Pfam" id="PF01551">
    <property type="entry name" value="Peptidase_M23"/>
    <property type="match status" value="1"/>
</dbReference>
<dbReference type="Gene3D" id="2.70.70.10">
    <property type="entry name" value="Glucose Permease (Domain IIA)"/>
    <property type="match status" value="1"/>
</dbReference>
<dbReference type="PANTHER" id="PTHR21666">
    <property type="entry name" value="PEPTIDASE-RELATED"/>
    <property type="match status" value="1"/>
</dbReference>
<dbReference type="EMBL" id="CP019344">
    <property type="protein sequence ID" value="ARN76824.1"/>
    <property type="molecule type" value="Genomic_DNA"/>
</dbReference>
<dbReference type="SUPFAM" id="SSF51261">
    <property type="entry name" value="Duplicated hybrid motif"/>
    <property type="match status" value="1"/>
</dbReference>
<reference evidence="2 3" key="1">
    <citation type="submission" date="2016-11" db="EMBL/GenBank/DDBJ databases">
        <title>Trade-off between light-utilization and light-protection in marine flavobacteria.</title>
        <authorList>
            <person name="Kumagai Y."/>
        </authorList>
    </citation>
    <scope>NUCLEOTIDE SEQUENCE [LARGE SCALE GENOMIC DNA]</scope>
    <source>
        <strain evidence="2 3">JCM 13191</strain>
    </source>
</reference>
<dbReference type="GO" id="GO:0004222">
    <property type="term" value="F:metalloendopeptidase activity"/>
    <property type="evidence" value="ECO:0007669"/>
    <property type="project" value="TreeGrafter"/>
</dbReference>
<dbReference type="InterPro" id="IPR050570">
    <property type="entry name" value="Cell_wall_metabolism_enzyme"/>
</dbReference>
<evidence type="ECO:0000259" key="1">
    <source>
        <dbReference type="Pfam" id="PF01551"/>
    </source>
</evidence>
<organism evidence="2 3">
    <name type="scientific">Nonlabens spongiae</name>
    <dbReference type="NCBI Taxonomy" id="331648"/>
    <lineage>
        <taxon>Bacteria</taxon>
        <taxon>Pseudomonadati</taxon>
        <taxon>Bacteroidota</taxon>
        <taxon>Flavobacteriia</taxon>
        <taxon>Flavobacteriales</taxon>
        <taxon>Flavobacteriaceae</taxon>
        <taxon>Nonlabens</taxon>
    </lineage>
</organism>